<evidence type="ECO:0000256" key="1">
    <source>
        <dbReference type="SAM" id="MobiDB-lite"/>
    </source>
</evidence>
<feature type="compositionally biased region" description="Polar residues" evidence="1">
    <location>
        <begin position="100"/>
        <end position="117"/>
    </location>
</feature>
<dbReference type="GO" id="GO:0042274">
    <property type="term" value="P:ribosomal small subunit biogenesis"/>
    <property type="evidence" value="ECO:0007669"/>
    <property type="project" value="InterPro"/>
</dbReference>
<dbReference type="STRING" id="4955.A0A1G4MJ03"/>
<keyword evidence="3" id="KW-1185">Reference proteome</keyword>
<feature type="region of interest" description="Disordered" evidence="1">
    <location>
        <begin position="92"/>
        <end position="170"/>
    </location>
</feature>
<dbReference type="Proteomes" id="UP000190831">
    <property type="component" value="Chromosome H"/>
</dbReference>
<evidence type="ECO:0000313" key="2">
    <source>
        <dbReference type="EMBL" id="SCW03874.1"/>
    </source>
</evidence>
<dbReference type="AlphaFoldDB" id="A0A1G4MJ03"/>
<gene>
    <name evidence="2" type="ORF">LAFE_0H00936G</name>
</gene>
<accession>A0A1G4MJ03</accession>
<dbReference type="OMA" id="HEARDSI"/>
<organism evidence="2 3">
    <name type="scientific">Lachancea fermentati</name>
    <name type="common">Zygosaccharomyces fermentati</name>
    <dbReference type="NCBI Taxonomy" id="4955"/>
    <lineage>
        <taxon>Eukaryota</taxon>
        <taxon>Fungi</taxon>
        <taxon>Dikarya</taxon>
        <taxon>Ascomycota</taxon>
        <taxon>Saccharomycotina</taxon>
        <taxon>Saccharomycetes</taxon>
        <taxon>Saccharomycetales</taxon>
        <taxon>Saccharomycetaceae</taxon>
        <taxon>Lachancea</taxon>
    </lineage>
</organism>
<dbReference type="Pfam" id="PF10863">
    <property type="entry name" value="NOP19"/>
    <property type="match status" value="1"/>
</dbReference>
<sequence length="191" mass="21272">MSRAKEIKEKLALQAQLQSSFNDTNLQVSKWLDGVDSTGDKNDVAQSKASFYQLPVIGIGSGLVFDDKSDDKEDISTIGEFIDSKKKVASLAKKKKRNVNQEAKNNGLYTSSANDTKAMTALKRKIRKDYREKTLRSEVKESVPASSTSKGKNEFPNDSEEDSDEDPKVEKVAKKSFGLLFDGKKKRKANR</sequence>
<dbReference type="OrthoDB" id="4068385at2759"/>
<proteinExistence type="predicted"/>
<name>A0A1G4MJ03_LACFM</name>
<feature type="compositionally biased region" description="Basic and acidic residues" evidence="1">
    <location>
        <begin position="129"/>
        <end position="141"/>
    </location>
</feature>
<dbReference type="InterPro" id="IPR022592">
    <property type="entry name" value="Nucleolar_19"/>
</dbReference>
<protein>
    <submittedName>
        <fullName evidence="2">LAFE_0H00936g1_1</fullName>
    </submittedName>
</protein>
<reference evidence="2 3" key="1">
    <citation type="submission" date="2016-03" db="EMBL/GenBank/DDBJ databases">
        <authorList>
            <person name="Devillers H."/>
        </authorList>
    </citation>
    <scope>NUCLEOTIDE SEQUENCE [LARGE SCALE GENOMIC DNA]</scope>
    <source>
        <strain evidence="2">CBS 6772</strain>
    </source>
</reference>
<evidence type="ECO:0000313" key="3">
    <source>
        <dbReference type="Proteomes" id="UP000190831"/>
    </source>
</evidence>
<dbReference type="GO" id="GO:0030686">
    <property type="term" value="C:90S preribosome"/>
    <property type="evidence" value="ECO:0007669"/>
    <property type="project" value="InterPro"/>
</dbReference>
<dbReference type="EMBL" id="LT598491">
    <property type="protein sequence ID" value="SCW03874.1"/>
    <property type="molecule type" value="Genomic_DNA"/>
</dbReference>